<dbReference type="Pfam" id="PF00392">
    <property type="entry name" value="GntR"/>
    <property type="match status" value="1"/>
</dbReference>
<protein>
    <submittedName>
        <fullName evidence="5">FadR family transcriptional regulator</fullName>
    </submittedName>
</protein>
<dbReference type="InterPro" id="IPR036388">
    <property type="entry name" value="WH-like_DNA-bd_sf"/>
</dbReference>
<dbReference type="Pfam" id="PF07729">
    <property type="entry name" value="FCD"/>
    <property type="match status" value="1"/>
</dbReference>
<dbReference type="SUPFAM" id="SSF48008">
    <property type="entry name" value="GntR ligand-binding domain-like"/>
    <property type="match status" value="1"/>
</dbReference>
<dbReference type="SMART" id="SM00895">
    <property type="entry name" value="FCD"/>
    <property type="match status" value="1"/>
</dbReference>
<evidence type="ECO:0000313" key="6">
    <source>
        <dbReference type="Proteomes" id="UP001652445"/>
    </source>
</evidence>
<dbReference type="SMART" id="SM00345">
    <property type="entry name" value="HTH_GNTR"/>
    <property type="match status" value="1"/>
</dbReference>
<gene>
    <name evidence="5" type="ORF">OB236_20890</name>
</gene>
<dbReference type="Proteomes" id="UP001652445">
    <property type="component" value="Unassembled WGS sequence"/>
</dbReference>
<dbReference type="EMBL" id="JAOQIO010000084">
    <property type="protein sequence ID" value="MCU6794571.1"/>
    <property type="molecule type" value="Genomic_DNA"/>
</dbReference>
<keyword evidence="2" id="KW-0238">DNA-binding</keyword>
<dbReference type="InterPro" id="IPR000524">
    <property type="entry name" value="Tscrpt_reg_HTH_GntR"/>
</dbReference>
<evidence type="ECO:0000256" key="1">
    <source>
        <dbReference type="ARBA" id="ARBA00023015"/>
    </source>
</evidence>
<reference evidence="5 6" key="1">
    <citation type="submission" date="2022-09" db="EMBL/GenBank/DDBJ databases">
        <authorList>
            <person name="Han X.L."/>
            <person name="Wang Q."/>
            <person name="Lu T."/>
        </authorList>
    </citation>
    <scope>NUCLEOTIDE SEQUENCE [LARGE SCALE GENOMIC DNA]</scope>
    <source>
        <strain evidence="5 6">WQ 127069</strain>
    </source>
</reference>
<dbReference type="InterPro" id="IPR011711">
    <property type="entry name" value="GntR_C"/>
</dbReference>
<dbReference type="PANTHER" id="PTHR43537">
    <property type="entry name" value="TRANSCRIPTIONAL REGULATOR, GNTR FAMILY"/>
    <property type="match status" value="1"/>
</dbReference>
<dbReference type="PROSITE" id="PS50949">
    <property type="entry name" value="HTH_GNTR"/>
    <property type="match status" value="1"/>
</dbReference>
<evidence type="ECO:0000256" key="3">
    <source>
        <dbReference type="ARBA" id="ARBA00023163"/>
    </source>
</evidence>
<accession>A0ABT2UKC3</accession>
<name>A0ABT2UKC3_9BACL</name>
<keyword evidence="3" id="KW-0804">Transcription</keyword>
<organism evidence="5 6">
    <name type="scientific">Paenibacillus baimaensis</name>
    <dbReference type="NCBI Taxonomy" id="2982185"/>
    <lineage>
        <taxon>Bacteria</taxon>
        <taxon>Bacillati</taxon>
        <taxon>Bacillota</taxon>
        <taxon>Bacilli</taxon>
        <taxon>Bacillales</taxon>
        <taxon>Paenibacillaceae</taxon>
        <taxon>Paenibacillus</taxon>
    </lineage>
</organism>
<keyword evidence="6" id="KW-1185">Reference proteome</keyword>
<proteinExistence type="predicted"/>
<dbReference type="Gene3D" id="1.20.120.530">
    <property type="entry name" value="GntR ligand-binding domain-like"/>
    <property type="match status" value="1"/>
</dbReference>
<dbReference type="InterPro" id="IPR036390">
    <property type="entry name" value="WH_DNA-bd_sf"/>
</dbReference>
<dbReference type="Gene3D" id="1.10.10.10">
    <property type="entry name" value="Winged helix-like DNA-binding domain superfamily/Winged helix DNA-binding domain"/>
    <property type="match status" value="1"/>
</dbReference>
<keyword evidence="1" id="KW-0805">Transcription regulation</keyword>
<dbReference type="InterPro" id="IPR008920">
    <property type="entry name" value="TF_FadR/GntR_C"/>
</dbReference>
<evidence type="ECO:0000313" key="5">
    <source>
        <dbReference type="EMBL" id="MCU6794571.1"/>
    </source>
</evidence>
<sequence>MTTLKELASTKILNELLQRIDQEVWKAGEKLPSLAALAKELQVGVSTVREALRILENKGYLLIEHGRGMFVRSRNHWRQDSSLDLTSLPVGDLFSLLEFRCVLEPEMAALAAERGSPGQIRNIKDAAAQMIADLASGEDYFASDIAFHDHIAEACSNVVMASVMKGISELLLESRRKTTRIKGSAERAAHFHMLIALAIEQRNVQLAKDMMRSHLQDVKQDSMKLKESLEG</sequence>
<dbReference type="SUPFAM" id="SSF46785">
    <property type="entry name" value="Winged helix' DNA-binding domain"/>
    <property type="match status" value="1"/>
</dbReference>
<feature type="domain" description="HTH gntR-type" evidence="4">
    <location>
        <begin position="6"/>
        <end position="74"/>
    </location>
</feature>
<comment type="caution">
    <text evidence="5">The sequence shown here is derived from an EMBL/GenBank/DDBJ whole genome shotgun (WGS) entry which is preliminary data.</text>
</comment>
<dbReference type="CDD" id="cd07377">
    <property type="entry name" value="WHTH_GntR"/>
    <property type="match status" value="1"/>
</dbReference>
<evidence type="ECO:0000259" key="4">
    <source>
        <dbReference type="PROSITE" id="PS50949"/>
    </source>
</evidence>
<evidence type="ECO:0000256" key="2">
    <source>
        <dbReference type="ARBA" id="ARBA00023125"/>
    </source>
</evidence>
<dbReference type="PANTHER" id="PTHR43537:SF5">
    <property type="entry name" value="UXU OPERON TRANSCRIPTIONAL REGULATOR"/>
    <property type="match status" value="1"/>
</dbReference>